<proteinExistence type="predicted"/>
<organism evidence="3">
    <name type="scientific">Thomasclavelia ramosa</name>
    <dbReference type="NCBI Taxonomy" id="1547"/>
    <lineage>
        <taxon>Bacteria</taxon>
        <taxon>Bacillati</taxon>
        <taxon>Bacillota</taxon>
        <taxon>Erysipelotrichia</taxon>
        <taxon>Erysipelotrichales</taxon>
        <taxon>Coprobacillaceae</taxon>
        <taxon>Thomasclavelia</taxon>
    </lineage>
</organism>
<sequence>MIFTKKKGTQQVKKQKKQTKETTGRTRHIKYAIPVTWNEDRQCFIDNEEHFILMAKTDGTNLFGLKEEDQNVYMNAFASIFNSNTGSGQIYSYEVPADVDGYINDYNYLKSQLDVVGSEIDQIKYKILDDASIRLEDTSVTRELVDRCFVIILKDKDWFKLERRLADVISYLNSYQRTRLMTPQEMLEVVYNYYNPANGKFVPSVYKDQFGVMECIYPDYIGFYDKGFNQSIVLNDLYCKTKWLATFYKEPVMALLCYLATARGVDFSLHWSPAPHDAITKDIDKSIRALEKRANNEKDLSKVAKSQKEINENIEMVEKLINDGNFPIYFSVSIRVVASSPDLLEESVKAIDKDVKQFNIKFRDGIHQPLEMFNLTAPICQNYVENYMLETTADTMGYMYPFVYEALYDSTEEIDKDSKEVLYRYPPVYIGNTKNTNGVVFYDNFVRKGDRTNSNEFIVGTTGMGKTLFLMWLIKERYGLGYKQFIIDIEGKELHRLVHVLGGENINCSDGRSGLINPLQIRLNVPESEKDNEKTPLTEIFPLSEHIRFLRSFFDAYKGNAKEDIRLLHDNLIEKALENIYRGIGITYQTSAQIIVDNYRNKDFPIMLDLYNELYRLLEIANSEKTPNIKEITRIKECIAFVEPMACGADASIFNGHTSIDLNSRLICFNVSGLQDNTNNKVLLTQYFNVLSFIWTSIVSNTENIRQQLYNDEFGVIMDPRCLDIMMYFQTIAKRIRKRKGGLTTATQQISDVLKDSVKDQGEAIISQSAYQFYFGLGSGGIKYFKDTESNLIPESEMEFIQFAEMGDCYFKVGSQTAMRIHITLPDDDLEEFERIKADY</sequence>
<reference evidence="3" key="1">
    <citation type="submission" date="2019-11" db="EMBL/GenBank/DDBJ databases">
        <authorList>
            <person name="Feng L."/>
        </authorList>
    </citation>
    <scope>NUCLEOTIDE SEQUENCE</scope>
    <source>
        <strain evidence="3">CramosumLFYP8</strain>
    </source>
</reference>
<feature type="region of interest" description="Disordered" evidence="1">
    <location>
        <begin position="1"/>
        <end position="25"/>
    </location>
</feature>
<accession>A0A6N2XTQ1</accession>
<evidence type="ECO:0000313" key="3">
    <source>
        <dbReference type="EMBL" id="VYT57859.1"/>
    </source>
</evidence>
<dbReference type="AlphaFoldDB" id="A0A6N2XTQ1"/>
<feature type="compositionally biased region" description="Basic residues" evidence="1">
    <location>
        <begin position="1"/>
        <end position="17"/>
    </location>
</feature>
<feature type="domain" description="TraG P-loop" evidence="2">
    <location>
        <begin position="441"/>
        <end position="771"/>
    </location>
</feature>
<dbReference type="RefSeq" id="WP_118249143.1">
    <property type="nucleotide sequence ID" value="NZ_CACRTL010000003.1"/>
</dbReference>
<protein>
    <submittedName>
        <fullName evidence="3">AAA-like domain protein</fullName>
    </submittedName>
</protein>
<dbReference type="PANTHER" id="PTHR30121:SF12">
    <property type="entry name" value="TYPE IV SECRETION SYSTEM PROTEIN CAGE"/>
    <property type="match status" value="1"/>
</dbReference>
<evidence type="ECO:0000256" key="1">
    <source>
        <dbReference type="SAM" id="MobiDB-lite"/>
    </source>
</evidence>
<dbReference type="Gene3D" id="1.10.8.730">
    <property type="match status" value="1"/>
</dbReference>
<gene>
    <name evidence="3" type="ORF">CRLFYP8_00544</name>
</gene>
<dbReference type="InterPro" id="IPR027417">
    <property type="entry name" value="P-loop_NTPase"/>
</dbReference>
<dbReference type="Gene3D" id="3.40.50.300">
    <property type="entry name" value="P-loop containing nucleotide triphosphate hydrolases"/>
    <property type="match status" value="1"/>
</dbReference>
<dbReference type="CDD" id="cd01127">
    <property type="entry name" value="TrwB_TraG_TraD_VirD4"/>
    <property type="match status" value="1"/>
</dbReference>
<evidence type="ECO:0000259" key="2">
    <source>
        <dbReference type="Pfam" id="PF19044"/>
    </source>
</evidence>
<dbReference type="PANTHER" id="PTHR30121">
    <property type="entry name" value="UNCHARACTERIZED PROTEIN YJGR-RELATED"/>
    <property type="match status" value="1"/>
</dbReference>
<dbReference type="EMBL" id="CACRTL010000003">
    <property type="protein sequence ID" value="VYT57859.1"/>
    <property type="molecule type" value="Genomic_DNA"/>
</dbReference>
<dbReference type="SUPFAM" id="SSF52540">
    <property type="entry name" value="P-loop containing nucleoside triphosphate hydrolases"/>
    <property type="match status" value="1"/>
</dbReference>
<dbReference type="InterPro" id="IPR043964">
    <property type="entry name" value="P-loop_TraG"/>
</dbReference>
<dbReference type="InterPro" id="IPR051162">
    <property type="entry name" value="T4SS_component"/>
</dbReference>
<name>A0A6N2XTQ1_9FIRM</name>
<dbReference type="Pfam" id="PF19044">
    <property type="entry name" value="P-loop_TraG"/>
    <property type="match status" value="1"/>
</dbReference>